<keyword evidence="12" id="KW-1185">Reference proteome</keyword>
<name>F2NK90_MARHT</name>
<dbReference type="GO" id="GO:0046961">
    <property type="term" value="F:proton-transporting ATPase activity, rotational mechanism"/>
    <property type="evidence" value="ECO:0007669"/>
    <property type="project" value="InterPro"/>
</dbReference>
<dbReference type="GO" id="GO:0033179">
    <property type="term" value="C:proton-transporting V-type ATPase, V0 domain"/>
    <property type="evidence" value="ECO:0007669"/>
    <property type="project" value="InterPro"/>
</dbReference>
<protein>
    <submittedName>
        <fullName evidence="11">H+transporting two-sector ATPase C subunit</fullName>
    </submittedName>
</protein>
<feature type="domain" description="V-ATPase proteolipid subunit C-like" evidence="10">
    <location>
        <begin position="39"/>
        <end position="97"/>
    </location>
</feature>
<keyword evidence="4 8" id="KW-0812">Transmembrane</keyword>
<dbReference type="Proteomes" id="UP000007030">
    <property type="component" value="Chromosome"/>
</dbReference>
<evidence type="ECO:0000256" key="4">
    <source>
        <dbReference type="ARBA" id="ARBA00022692"/>
    </source>
</evidence>
<accession>F2NK90</accession>
<dbReference type="PRINTS" id="PR00122">
    <property type="entry name" value="VACATPASE"/>
</dbReference>
<evidence type="ECO:0000256" key="7">
    <source>
        <dbReference type="ARBA" id="ARBA00023136"/>
    </source>
</evidence>
<comment type="similarity">
    <text evidence="2 8">Belongs to the V-ATPase proteolipid subunit family.</text>
</comment>
<comment type="subcellular location">
    <subcellularLocation>
        <location evidence="1">Membrane</location>
        <topology evidence="1">Multi-pass membrane protein</topology>
    </subcellularLocation>
</comment>
<dbReference type="EMBL" id="CP002630">
    <property type="protein sequence ID" value="AEB12339.1"/>
    <property type="molecule type" value="Genomic_DNA"/>
</dbReference>
<dbReference type="Gene3D" id="1.20.120.610">
    <property type="entry name" value="lithium bound rotor ring of v- atpase"/>
    <property type="match status" value="1"/>
</dbReference>
<evidence type="ECO:0000313" key="12">
    <source>
        <dbReference type="Proteomes" id="UP000007030"/>
    </source>
</evidence>
<feature type="transmembrane region" description="Helical" evidence="8">
    <location>
        <begin position="72"/>
        <end position="97"/>
    </location>
</feature>
<feature type="signal peptide" evidence="9">
    <location>
        <begin position="1"/>
        <end position="20"/>
    </location>
</feature>
<comment type="caution">
    <text evidence="8">Lacks conserved residue(s) required for the propagation of feature annotation.</text>
</comment>
<keyword evidence="3 8" id="KW-0813">Transport</keyword>
<organism evidence="11 12">
    <name type="scientific">Marinithermus hydrothermalis (strain DSM 14884 / JCM 11576 / T1)</name>
    <dbReference type="NCBI Taxonomy" id="869210"/>
    <lineage>
        <taxon>Bacteria</taxon>
        <taxon>Thermotogati</taxon>
        <taxon>Deinococcota</taxon>
        <taxon>Deinococci</taxon>
        <taxon>Thermales</taxon>
        <taxon>Thermaceae</taxon>
        <taxon>Marinithermus</taxon>
    </lineage>
</organism>
<evidence type="ECO:0000256" key="3">
    <source>
        <dbReference type="ARBA" id="ARBA00022448"/>
    </source>
</evidence>
<dbReference type="CDD" id="cd18181">
    <property type="entry name" value="ATP-synt_Vo_Ao_c_TtATPase_like"/>
    <property type="match status" value="1"/>
</dbReference>
<evidence type="ECO:0000256" key="8">
    <source>
        <dbReference type="RuleBase" id="RU363060"/>
    </source>
</evidence>
<feature type="chain" id="PRO_5003287046" evidence="9">
    <location>
        <begin position="21"/>
        <end position="101"/>
    </location>
</feature>
<dbReference type="STRING" id="869210.Marky_1604"/>
<feature type="transmembrane region" description="Helical" evidence="8">
    <location>
        <begin position="36"/>
        <end position="60"/>
    </location>
</feature>
<proteinExistence type="inferred from homology"/>
<dbReference type="SUPFAM" id="SSF81333">
    <property type="entry name" value="F1F0 ATP synthase subunit C"/>
    <property type="match status" value="1"/>
</dbReference>
<keyword evidence="6 8" id="KW-0406">Ion transport</keyword>
<keyword evidence="9" id="KW-0732">Signal</keyword>
<evidence type="ECO:0000256" key="2">
    <source>
        <dbReference type="ARBA" id="ARBA00007296"/>
    </source>
</evidence>
<dbReference type="InterPro" id="IPR035921">
    <property type="entry name" value="F/V-ATP_Csub_sf"/>
</dbReference>
<evidence type="ECO:0000256" key="6">
    <source>
        <dbReference type="ARBA" id="ARBA00023065"/>
    </source>
</evidence>
<sequence length="101" mass="9941">MMKKVLTLLAMVALSALAFAAEEAAAAAGDVGRGLIAVGMGLAIGLGALGTGIAQARIGAAGVGAVAEKPSMFGIALVFLLLPETLVIFGFVAFILLNGNL</sequence>
<evidence type="ECO:0000256" key="9">
    <source>
        <dbReference type="SAM" id="SignalP"/>
    </source>
</evidence>
<evidence type="ECO:0000256" key="1">
    <source>
        <dbReference type="ARBA" id="ARBA00004141"/>
    </source>
</evidence>
<gene>
    <name evidence="11" type="ordered locus">Marky_1604</name>
</gene>
<keyword evidence="5 8" id="KW-1133">Transmembrane helix</keyword>
<evidence type="ECO:0000313" key="11">
    <source>
        <dbReference type="EMBL" id="AEB12339.1"/>
    </source>
</evidence>
<evidence type="ECO:0000259" key="10">
    <source>
        <dbReference type="Pfam" id="PF00137"/>
    </source>
</evidence>
<dbReference type="Pfam" id="PF00137">
    <property type="entry name" value="ATP-synt_C"/>
    <property type="match status" value="1"/>
</dbReference>
<dbReference type="InterPro" id="IPR000245">
    <property type="entry name" value="ATPase_proteolipid_csu"/>
</dbReference>
<dbReference type="KEGG" id="mhd:Marky_1604"/>
<reference evidence="11 12" key="1">
    <citation type="journal article" date="2012" name="Stand. Genomic Sci.">
        <title>Complete genome sequence of the aerobic, heterotroph Marinithermus hydrothermalis type strain (T1(T)) from a deep-sea hydrothermal vent chimney.</title>
        <authorList>
            <person name="Copeland A."/>
            <person name="Gu W."/>
            <person name="Yasawong M."/>
            <person name="Lapidus A."/>
            <person name="Lucas S."/>
            <person name="Deshpande S."/>
            <person name="Pagani I."/>
            <person name="Tapia R."/>
            <person name="Cheng J.F."/>
            <person name="Goodwin L.A."/>
            <person name="Pitluck S."/>
            <person name="Liolios K."/>
            <person name="Ivanova N."/>
            <person name="Mavromatis K."/>
            <person name="Mikhailova N."/>
            <person name="Pati A."/>
            <person name="Chen A."/>
            <person name="Palaniappan K."/>
            <person name="Land M."/>
            <person name="Pan C."/>
            <person name="Brambilla E.M."/>
            <person name="Rohde M."/>
            <person name="Tindall B.J."/>
            <person name="Sikorski J."/>
            <person name="Goker M."/>
            <person name="Detter J.C."/>
            <person name="Bristow J."/>
            <person name="Eisen J.A."/>
            <person name="Markowitz V."/>
            <person name="Hugenholtz P."/>
            <person name="Kyrpides N.C."/>
            <person name="Klenk H.P."/>
            <person name="Woyke T."/>
        </authorList>
    </citation>
    <scope>NUCLEOTIDE SEQUENCE [LARGE SCALE GENOMIC DNA]</scope>
    <source>
        <strain evidence="12">DSM 14884 / JCM 11576 / T1</strain>
    </source>
</reference>
<dbReference type="eggNOG" id="COG0636">
    <property type="taxonomic scope" value="Bacteria"/>
</dbReference>
<dbReference type="AlphaFoldDB" id="F2NK90"/>
<dbReference type="InterPro" id="IPR002379">
    <property type="entry name" value="ATPase_proteolipid_c-like_dom"/>
</dbReference>
<keyword evidence="7 8" id="KW-0472">Membrane</keyword>
<dbReference type="HOGENOM" id="CLU_148047_3_1_0"/>
<evidence type="ECO:0000256" key="5">
    <source>
        <dbReference type="ARBA" id="ARBA00022989"/>
    </source>
</evidence>